<dbReference type="RefSeq" id="XP_022136725.1">
    <property type="nucleotide sequence ID" value="XM_022281033.1"/>
</dbReference>
<evidence type="ECO:0000259" key="11">
    <source>
        <dbReference type="Pfam" id="PF25237"/>
    </source>
</evidence>
<evidence type="ECO:0000256" key="2">
    <source>
        <dbReference type="ARBA" id="ARBA00008017"/>
    </source>
</evidence>
<protein>
    <submittedName>
        <fullName evidence="13">Mechanosensitive ion channel protein 2, chloroplastic-like</fullName>
    </submittedName>
</protein>
<keyword evidence="4" id="KW-1133">Transmembrane helix</keyword>
<feature type="region of interest" description="Disordered" evidence="8">
    <location>
        <begin position="705"/>
        <end position="731"/>
    </location>
</feature>
<dbReference type="PANTHER" id="PTHR43634:SF16">
    <property type="entry name" value="MECHANOSENSITIVE ION CHANNEL PROTEIN 2, CHLOROPLASTIC"/>
    <property type="match status" value="1"/>
</dbReference>
<dbReference type="InterPro" id="IPR010920">
    <property type="entry name" value="LSM_dom_sf"/>
</dbReference>
<evidence type="ECO:0000256" key="1">
    <source>
        <dbReference type="ARBA" id="ARBA00004141"/>
    </source>
</evidence>
<dbReference type="Pfam" id="PF24956">
    <property type="entry name" value="Msl2-3_C"/>
    <property type="match status" value="1"/>
</dbReference>
<evidence type="ECO:0000256" key="4">
    <source>
        <dbReference type="ARBA" id="ARBA00022989"/>
    </source>
</evidence>
<comment type="subcellular location">
    <subcellularLocation>
        <location evidence="1">Membrane</location>
        <topology evidence="1">Multi-pass membrane protein</topology>
    </subcellularLocation>
</comment>
<sequence length="731" mass="81563">MVIVGSLQLSYHLGPWRNRLYEENLKFATQSNNIRLLSAASPSPRLFQQKNTWSTHLFSMKYSPNYTVPFRYNVFRCHSSLMTDQPLDPPGIKAAVVALTRFCNVLGGCPPPVIKLVPAVCIIMFAVWGLGPFLRYTRSLLLHGSDNNWKKSRTYKVMTLYLQPLLLWAGVALICRALDPVVLPTKPSQVVKQRILNFVRSLSTVLAFAYCLSSMIEQAQKFFSETTESSDARNMGFQFAWKAVYSAVWVAAVSLFMELLGFSTQKWLTAGGLGTVLLTLAGREIFTNFLSSVMIHATRPFIVNEWIQTKIEGYEVSGTVEHVGWWSPTIIRGEDREAVHIPNHQFTINVVRNLSQKTHWRIKTHLAISHLDVNKINNIVADMRKVLAKNPQVEQQRLHRRVFLENVNPENQALLILISCFVKTSHFEEYLCVKEAIILDLLRVIRHHRARLATPIRTMQKMHSDSDLESVPFSDSIFGRGGVNLNRRMLMIEPPYKVYGEDRKQSHSRTSRTTGEQNGKPIARSSGDSKAAKEATPSDRKTEVRTGEEKDSDTKKHPKVPTSMSDDNSSNESKHKSSSRSASSTNGISGMPSSDAKTTRSDTDNSFEDPSTKQSENGSGSTKQNYKSNHPAVSLPEDVKKTGGSSATSQPRIEGEQTPVLKPSTLKPGVEENLILGVALDGSKRTLPIEEDMPSSPETVKDLAARWNGNGTNGATTPDKDTKDQTPPPSE</sequence>
<evidence type="ECO:0000259" key="9">
    <source>
        <dbReference type="Pfam" id="PF00924"/>
    </source>
</evidence>
<dbReference type="Pfam" id="PF00924">
    <property type="entry name" value="MS_channel_2nd"/>
    <property type="match status" value="1"/>
</dbReference>
<dbReference type="Pfam" id="PF25237">
    <property type="entry name" value="MSL2_3"/>
    <property type="match status" value="1"/>
</dbReference>
<evidence type="ECO:0000313" key="12">
    <source>
        <dbReference type="Proteomes" id="UP000504603"/>
    </source>
</evidence>
<feature type="compositionally biased region" description="Polar residues" evidence="8">
    <location>
        <begin position="585"/>
        <end position="596"/>
    </location>
</feature>
<evidence type="ECO:0000256" key="8">
    <source>
        <dbReference type="SAM" id="MobiDB-lite"/>
    </source>
</evidence>
<evidence type="ECO:0000259" key="10">
    <source>
        <dbReference type="Pfam" id="PF24956"/>
    </source>
</evidence>
<feature type="domain" description="Mechanosensitive ion channel protein 2/3 C-terminal" evidence="10">
    <location>
        <begin position="360"/>
        <end position="446"/>
    </location>
</feature>
<dbReference type="Proteomes" id="UP000504603">
    <property type="component" value="Unplaced"/>
</dbReference>
<dbReference type="GO" id="GO:0034220">
    <property type="term" value="P:monoatomic ion transmembrane transport"/>
    <property type="evidence" value="ECO:0007669"/>
    <property type="project" value="UniProtKB-KW"/>
</dbReference>
<dbReference type="InterPro" id="IPR057483">
    <property type="entry name" value="MSL2/3_TM_dom"/>
</dbReference>
<feature type="compositionally biased region" description="Polar residues" evidence="8">
    <location>
        <begin position="608"/>
        <end position="628"/>
    </location>
</feature>
<dbReference type="InterPro" id="IPR023408">
    <property type="entry name" value="MscS_beta-dom_sf"/>
</dbReference>
<keyword evidence="6" id="KW-0472">Membrane</keyword>
<feature type="domain" description="Mechanosensitive ion channel MscS" evidence="9">
    <location>
        <begin position="285"/>
        <end position="355"/>
    </location>
</feature>
<dbReference type="SUPFAM" id="SSF50182">
    <property type="entry name" value="Sm-like ribonucleoproteins"/>
    <property type="match status" value="1"/>
</dbReference>
<feature type="region of interest" description="Disordered" evidence="8">
    <location>
        <begin position="498"/>
        <end position="666"/>
    </location>
</feature>
<dbReference type="OrthoDB" id="1676006at2759"/>
<keyword evidence="12" id="KW-1185">Reference proteome</keyword>
<dbReference type="GO" id="GO:0016020">
    <property type="term" value="C:membrane"/>
    <property type="evidence" value="ECO:0007669"/>
    <property type="project" value="UniProtKB-SubCell"/>
</dbReference>
<reference evidence="13" key="1">
    <citation type="submission" date="2025-08" db="UniProtKB">
        <authorList>
            <consortium name="RefSeq"/>
        </authorList>
    </citation>
    <scope>IDENTIFICATION</scope>
</reference>
<proteinExistence type="inferred from homology"/>
<dbReference type="AlphaFoldDB" id="A0A6J1C4S5"/>
<organism evidence="12 13">
    <name type="scientific">Momordica charantia</name>
    <name type="common">Bitter gourd</name>
    <name type="synonym">Balsam pear</name>
    <dbReference type="NCBI Taxonomy" id="3673"/>
    <lineage>
        <taxon>Eukaryota</taxon>
        <taxon>Viridiplantae</taxon>
        <taxon>Streptophyta</taxon>
        <taxon>Embryophyta</taxon>
        <taxon>Tracheophyta</taxon>
        <taxon>Spermatophyta</taxon>
        <taxon>Magnoliopsida</taxon>
        <taxon>eudicotyledons</taxon>
        <taxon>Gunneridae</taxon>
        <taxon>Pentapetalae</taxon>
        <taxon>rosids</taxon>
        <taxon>fabids</taxon>
        <taxon>Cucurbitales</taxon>
        <taxon>Cucurbitaceae</taxon>
        <taxon>Momordiceae</taxon>
        <taxon>Momordica</taxon>
    </lineage>
</organism>
<feature type="domain" description="Mechanosensitive channel protein 2/3 transmembrane" evidence="11">
    <location>
        <begin position="154"/>
        <end position="283"/>
    </location>
</feature>
<dbReference type="PANTHER" id="PTHR43634">
    <property type="entry name" value="OW CONDUCTANCE MECHANOSENSITIVE CHANNEL"/>
    <property type="match status" value="1"/>
</dbReference>
<dbReference type="GeneID" id="111008365"/>
<comment type="similarity">
    <text evidence="2">Belongs to the MscS (TC 1.A.23) family.</text>
</comment>
<name>A0A6J1C4S5_MOMCH</name>
<evidence type="ECO:0000256" key="6">
    <source>
        <dbReference type="ARBA" id="ARBA00023136"/>
    </source>
</evidence>
<keyword evidence="7" id="KW-0407">Ion channel</keyword>
<feature type="compositionally biased region" description="Basic and acidic residues" evidence="8">
    <location>
        <begin position="530"/>
        <end position="555"/>
    </location>
</feature>
<evidence type="ECO:0000256" key="3">
    <source>
        <dbReference type="ARBA" id="ARBA00022692"/>
    </source>
</evidence>
<keyword evidence="5" id="KW-0406">Ion transport</keyword>
<keyword evidence="5" id="KW-0813">Transport</keyword>
<accession>A0A6J1C4S5</accession>
<keyword evidence="3" id="KW-0812">Transmembrane</keyword>
<dbReference type="InterPro" id="IPR056876">
    <property type="entry name" value="Msl2-3_C"/>
</dbReference>
<dbReference type="KEGG" id="mcha:111008365"/>
<dbReference type="InterPro" id="IPR045042">
    <property type="entry name" value="YnaI-like"/>
</dbReference>
<dbReference type="Gene3D" id="2.30.30.60">
    <property type="match status" value="1"/>
</dbReference>
<evidence type="ECO:0000256" key="5">
    <source>
        <dbReference type="ARBA" id="ARBA00023065"/>
    </source>
</evidence>
<dbReference type="Gene3D" id="1.10.287.1260">
    <property type="match status" value="1"/>
</dbReference>
<gene>
    <name evidence="13" type="primary">LOC111008365</name>
</gene>
<evidence type="ECO:0000313" key="13">
    <source>
        <dbReference type="RefSeq" id="XP_022136725.1"/>
    </source>
</evidence>
<dbReference type="InterPro" id="IPR006685">
    <property type="entry name" value="MscS_channel_2nd"/>
</dbReference>
<evidence type="ECO:0000256" key="7">
    <source>
        <dbReference type="ARBA" id="ARBA00023303"/>
    </source>
</evidence>